<dbReference type="CDD" id="cd01541">
    <property type="entry name" value="PBP1_AraR"/>
    <property type="match status" value="1"/>
</dbReference>
<dbReference type="EMBL" id="LRHK01000001">
    <property type="protein sequence ID" value="KWX17153.1"/>
    <property type="molecule type" value="Genomic_DNA"/>
</dbReference>
<dbReference type="Proteomes" id="UP001260956">
    <property type="component" value="Unassembled WGS sequence"/>
</dbReference>
<accession>A0A132P4B9</accession>
<dbReference type="SUPFAM" id="SSF46785">
    <property type="entry name" value="Winged helix' DNA-binding domain"/>
    <property type="match status" value="1"/>
</dbReference>
<evidence type="ECO:0000256" key="1">
    <source>
        <dbReference type="ARBA" id="ARBA00023015"/>
    </source>
</evidence>
<dbReference type="CDD" id="cd07377">
    <property type="entry name" value="WHTH_GntR"/>
    <property type="match status" value="1"/>
</dbReference>
<reference evidence="5 8" key="1">
    <citation type="submission" date="2016-01" db="EMBL/GenBank/DDBJ databases">
        <title>Molecular Mechanisms for transfer of large genomic segments between Enterococcus faecium strains.</title>
        <authorList>
            <person name="Garcia-Solache M.A."/>
            <person name="Lebreton F."/>
            <person name="Mclaughlin R.E."/>
            <person name="Whiteaker J.D."/>
            <person name="Gilmore M.S."/>
            <person name="Rice L.B."/>
        </authorList>
    </citation>
    <scope>NUCLEOTIDE SEQUENCE [LARGE SCALE GENOMIC DNA]</scope>
    <source>
        <strain evidence="5 8">D344RRF x C68</strain>
    </source>
</reference>
<evidence type="ECO:0000313" key="5">
    <source>
        <dbReference type="EMBL" id="KWX17153.1"/>
    </source>
</evidence>
<dbReference type="Gene3D" id="3.40.50.2300">
    <property type="match status" value="2"/>
</dbReference>
<gene>
    <name evidence="7" type="ORF">A5804_002289</name>
    <name evidence="5" type="ORF">AWT83_01005</name>
    <name evidence="6" type="ORF">P6Z85_05190</name>
</gene>
<feature type="domain" description="HTH gntR-type" evidence="4">
    <location>
        <begin position="1"/>
        <end position="69"/>
    </location>
</feature>
<dbReference type="Pfam" id="PF00392">
    <property type="entry name" value="GntR"/>
    <property type="match status" value="1"/>
</dbReference>
<dbReference type="GO" id="GO:0000976">
    <property type="term" value="F:transcription cis-regulatory region binding"/>
    <property type="evidence" value="ECO:0007669"/>
    <property type="project" value="TreeGrafter"/>
</dbReference>
<reference evidence="7 9" key="2">
    <citation type="submission" date="2017-05" db="EMBL/GenBank/DDBJ databases">
        <title>The Genome Sequence of Enterococcus faecium 6F2_DIV0138.</title>
        <authorList>
            <consortium name="The Broad Institute Genomics Platform"/>
            <consortium name="The Broad Institute Genomic Center for Infectious Diseases"/>
            <person name="Earl A."/>
            <person name="Manson A."/>
            <person name="Schwartman J."/>
            <person name="Gilmore M."/>
            <person name="Abouelleil A."/>
            <person name="Cao P."/>
            <person name="Chapman S."/>
            <person name="Cusick C."/>
            <person name="Shea T."/>
            <person name="Young S."/>
            <person name="Neafsey D."/>
            <person name="Nusbaum C."/>
            <person name="Birren B."/>
        </authorList>
    </citation>
    <scope>NUCLEOTIDE SEQUENCE [LARGE SCALE GENOMIC DNA]</scope>
    <source>
        <strain evidence="7 9">6F2_DIV0138</strain>
    </source>
</reference>
<keyword evidence="1" id="KW-0805">Transcription regulation</keyword>
<dbReference type="PANTHER" id="PTHR30146:SF150">
    <property type="entry name" value="ARABINOSE METABOLISM TRANSCRIPTIONAL REPRESSOR"/>
    <property type="match status" value="1"/>
</dbReference>
<name>A0A132P4B9_ENTFC</name>
<dbReference type="Pfam" id="PF13377">
    <property type="entry name" value="Peripla_BP_3"/>
    <property type="match status" value="1"/>
</dbReference>
<dbReference type="InterPro" id="IPR000524">
    <property type="entry name" value="Tscrpt_reg_HTH_GntR"/>
</dbReference>
<dbReference type="PRINTS" id="PR00035">
    <property type="entry name" value="HTHGNTR"/>
</dbReference>
<keyword evidence="3" id="KW-0804">Transcription</keyword>
<sequence length="359" mass="40988">MAKYQDIAEEIKQKILREEYEVNTTIPSEFKLQEIYDVSRHTIRQAIAVLVNEGYLRKEKGSGTYVDDSYKIEKTPLNRTKTIGVITTYLSDYIFPSIIRGIENELRESGYSLLLASTNNDHELEKECLKKMIAYGVDGLIVEPTKSNQYNPNLALYVALREQGIPMVMINAAYEELNASYICLDDVKVGFMAAEYLIKKGHQRLLFITKIDDLQGKYRMKGFISACEQYNVRFLTEDIITFTTETRETIAEKTVQRLKEEQALDGIICYNDQIASLLLDKLTENGYQIPDDLSIVGTDDSSLSHLGNKKLTTLTHPKEKLGQDAARWIVTTIEKGQAQPNILYEPVLVERETVKENEK</sequence>
<dbReference type="Gene3D" id="1.10.10.10">
    <property type="entry name" value="Winged helix-like DNA-binding domain superfamily/Winged helix DNA-binding domain"/>
    <property type="match status" value="1"/>
</dbReference>
<dbReference type="InterPro" id="IPR028082">
    <property type="entry name" value="Peripla_BP_I"/>
</dbReference>
<dbReference type="SUPFAM" id="SSF53822">
    <property type="entry name" value="Periplasmic binding protein-like I"/>
    <property type="match status" value="1"/>
</dbReference>
<dbReference type="SMART" id="SM00345">
    <property type="entry name" value="HTH_GNTR"/>
    <property type="match status" value="1"/>
</dbReference>
<dbReference type="PROSITE" id="PS50949">
    <property type="entry name" value="HTH_GNTR"/>
    <property type="match status" value="1"/>
</dbReference>
<dbReference type="Proteomes" id="UP000070452">
    <property type="component" value="Unassembled WGS sequence"/>
</dbReference>
<dbReference type="AlphaFoldDB" id="A0A132P4B9"/>
<evidence type="ECO:0000313" key="7">
    <source>
        <dbReference type="EMBL" id="OTO00772.1"/>
    </source>
</evidence>
<dbReference type="EMBL" id="JARPTX010000012">
    <property type="protein sequence ID" value="MDT2369554.1"/>
    <property type="molecule type" value="Genomic_DNA"/>
</dbReference>
<dbReference type="PATRIC" id="fig|1352.805.peg.779"/>
<organism evidence="5 8">
    <name type="scientific">Enterococcus faecium</name>
    <name type="common">Streptococcus faecium</name>
    <dbReference type="NCBI Taxonomy" id="1352"/>
    <lineage>
        <taxon>Bacteria</taxon>
        <taxon>Bacillati</taxon>
        <taxon>Bacillota</taxon>
        <taxon>Bacilli</taxon>
        <taxon>Lactobacillales</taxon>
        <taxon>Enterococcaceae</taxon>
        <taxon>Enterococcus</taxon>
    </lineage>
</organism>
<dbReference type="PANTHER" id="PTHR30146">
    <property type="entry name" value="LACI-RELATED TRANSCRIPTIONAL REPRESSOR"/>
    <property type="match status" value="1"/>
</dbReference>
<dbReference type="EMBL" id="NGLB01000001">
    <property type="protein sequence ID" value="OTO00772.1"/>
    <property type="molecule type" value="Genomic_DNA"/>
</dbReference>
<evidence type="ECO:0000313" key="8">
    <source>
        <dbReference type="Proteomes" id="UP000070452"/>
    </source>
</evidence>
<dbReference type="InterPro" id="IPR036390">
    <property type="entry name" value="WH_DNA-bd_sf"/>
</dbReference>
<dbReference type="InterPro" id="IPR033532">
    <property type="entry name" value="AraR_ligand_bind_dom"/>
</dbReference>
<keyword evidence="2" id="KW-0238">DNA-binding</keyword>
<evidence type="ECO:0000256" key="3">
    <source>
        <dbReference type="ARBA" id="ARBA00023163"/>
    </source>
</evidence>
<evidence type="ECO:0000313" key="9">
    <source>
        <dbReference type="Proteomes" id="UP000194737"/>
    </source>
</evidence>
<dbReference type="RefSeq" id="WP_002297695.1">
    <property type="nucleotide sequence ID" value="NZ_AP019394.1"/>
</dbReference>
<dbReference type="Proteomes" id="UP000194737">
    <property type="component" value="Unassembled WGS sequence"/>
</dbReference>
<dbReference type="InterPro" id="IPR036388">
    <property type="entry name" value="WH-like_DNA-bd_sf"/>
</dbReference>
<dbReference type="GO" id="GO:0003700">
    <property type="term" value="F:DNA-binding transcription factor activity"/>
    <property type="evidence" value="ECO:0007669"/>
    <property type="project" value="InterPro"/>
</dbReference>
<evidence type="ECO:0000259" key="4">
    <source>
        <dbReference type="PROSITE" id="PS50949"/>
    </source>
</evidence>
<dbReference type="InterPro" id="IPR046335">
    <property type="entry name" value="LacI/GalR-like_sensor"/>
</dbReference>
<evidence type="ECO:0000256" key="2">
    <source>
        <dbReference type="ARBA" id="ARBA00023125"/>
    </source>
</evidence>
<protein>
    <submittedName>
        <fullName evidence="5">GntR family transcriptional regulator</fullName>
    </submittedName>
</protein>
<proteinExistence type="predicted"/>
<reference evidence="6" key="3">
    <citation type="submission" date="2023-03" db="EMBL/GenBank/DDBJ databases">
        <authorList>
            <person name="Shen W."/>
            <person name="Cai J."/>
        </authorList>
    </citation>
    <scope>NUCLEOTIDE SEQUENCE</scope>
    <source>
        <strain evidence="6">B1010-2</strain>
    </source>
</reference>
<evidence type="ECO:0000313" key="6">
    <source>
        <dbReference type="EMBL" id="MDT2369554.1"/>
    </source>
</evidence>
<comment type="caution">
    <text evidence="5">The sequence shown here is derived from an EMBL/GenBank/DDBJ whole genome shotgun (WGS) entry which is preliminary data.</text>
</comment>